<evidence type="ECO:0000259" key="2">
    <source>
        <dbReference type="Pfam" id="PF02728"/>
    </source>
</evidence>
<keyword evidence="4" id="KW-1185">Reference proteome</keyword>
<evidence type="ECO:0000313" key="3">
    <source>
        <dbReference type="EMBL" id="OAA52941.1"/>
    </source>
</evidence>
<dbReference type="EC" id="1.4.3.-" evidence="1"/>
<dbReference type="PANTHER" id="PTHR10638">
    <property type="entry name" value="COPPER AMINE OXIDASE"/>
    <property type="match status" value="1"/>
</dbReference>
<dbReference type="Proteomes" id="UP000076744">
    <property type="component" value="Unassembled WGS sequence"/>
</dbReference>
<sequence>MSCPHTHSLAALSSDEIRLVSSIIRHARKRPLFLRNVFNLEPPKREMLPYLDAERAGFPDPAASTPPPRRARAQYDMIEEDGSRSYMESTVDVATGKETETRLLEQHQHTSFTVDEFQEFIDSALASPVFQRVVEELQLPPHWQVYIDPWPFGGSDVEPGNTRRLTQLFFFARGMTKNNDDVNHYPFPLPFCVVMDTATMEVLRVERTATGGHEDLEADFAV</sequence>
<dbReference type="OrthoDB" id="10576119at2759"/>
<feature type="domain" description="Copper amine oxidase N3-terminal" evidence="2">
    <location>
        <begin position="112"/>
        <end position="206"/>
    </location>
</feature>
<comment type="PTM">
    <text evidence="1">Topaquinone (TPQ) is generated by copper-dependent autoxidation of a specific tyrosyl residue.</text>
</comment>
<keyword evidence="1" id="KW-0801">TPQ</keyword>
<accession>A0A167LCY1</accession>
<organism evidence="3 4">
    <name type="scientific">Cordyceps fumosorosea (strain ARSEF 2679)</name>
    <name type="common">Isaria fumosorosea</name>
    <dbReference type="NCBI Taxonomy" id="1081104"/>
    <lineage>
        <taxon>Eukaryota</taxon>
        <taxon>Fungi</taxon>
        <taxon>Dikarya</taxon>
        <taxon>Ascomycota</taxon>
        <taxon>Pezizomycotina</taxon>
        <taxon>Sordariomycetes</taxon>
        <taxon>Hypocreomycetidae</taxon>
        <taxon>Hypocreales</taxon>
        <taxon>Cordycipitaceae</taxon>
        <taxon>Cordyceps</taxon>
    </lineage>
</organism>
<keyword evidence="1" id="KW-0560">Oxidoreductase</keyword>
<dbReference type="InterPro" id="IPR000269">
    <property type="entry name" value="Cu_amine_oxidase"/>
</dbReference>
<dbReference type="Gene3D" id="3.10.450.40">
    <property type="match status" value="2"/>
</dbReference>
<comment type="caution">
    <text evidence="3">The sequence shown here is derived from an EMBL/GenBank/DDBJ whole genome shotgun (WGS) entry which is preliminary data.</text>
</comment>
<evidence type="ECO:0000313" key="4">
    <source>
        <dbReference type="Proteomes" id="UP000076744"/>
    </source>
</evidence>
<comment type="cofactor">
    <cofactor evidence="1">
        <name>Cu cation</name>
        <dbReference type="ChEBI" id="CHEBI:23378"/>
    </cofactor>
    <text evidence="1">Contains 1 topaquinone per subunit.</text>
</comment>
<dbReference type="SUPFAM" id="SSF54416">
    <property type="entry name" value="Amine oxidase N-terminal region"/>
    <property type="match status" value="2"/>
</dbReference>
<evidence type="ECO:0000256" key="1">
    <source>
        <dbReference type="RuleBase" id="RU000672"/>
    </source>
</evidence>
<reference evidence="3 4" key="1">
    <citation type="journal article" date="2016" name="Genome Biol. Evol.">
        <title>Divergent and convergent evolution of fungal pathogenicity.</title>
        <authorList>
            <person name="Shang Y."/>
            <person name="Xiao G."/>
            <person name="Zheng P."/>
            <person name="Cen K."/>
            <person name="Zhan S."/>
            <person name="Wang C."/>
        </authorList>
    </citation>
    <scope>NUCLEOTIDE SEQUENCE [LARGE SCALE GENOMIC DNA]</scope>
    <source>
        <strain evidence="3 4">ARSEF 2679</strain>
    </source>
</reference>
<name>A0A167LCY1_CORFA</name>
<dbReference type="GO" id="GO:0008131">
    <property type="term" value="F:primary methylamine oxidase activity"/>
    <property type="evidence" value="ECO:0007669"/>
    <property type="project" value="InterPro"/>
</dbReference>
<gene>
    <name evidence="3" type="ORF">ISF_09219</name>
</gene>
<dbReference type="GeneID" id="30025511"/>
<protein>
    <recommendedName>
        <fullName evidence="1">Amine oxidase</fullName>
        <ecNumber evidence="1">1.4.3.-</ecNumber>
    </recommendedName>
</protein>
<dbReference type="RefSeq" id="XP_018700030.1">
    <property type="nucleotide sequence ID" value="XM_018852822.1"/>
</dbReference>
<keyword evidence="1" id="KW-0186">Copper</keyword>
<dbReference type="InterPro" id="IPR016182">
    <property type="entry name" value="Cu_amine_oxidase_N-reg"/>
</dbReference>
<dbReference type="STRING" id="1081104.A0A167LCY1"/>
<proteinExistence type="inferred from homology"/>
<dbReference type="EMBL" id="AZHB01000043">
    <property type="protein sequence ID" value="OAA52941.1"/>
    <property type="molecule type" value="Genomic_DNA"/>
</dbReference>
<dbReference type="InterPro" id="IPR015802">
    <property type="entry name" value="Cu_amine_oxidase_N3"/>
</dbReference>
<dbReference type="GO" id="GO:0005507">
    <property type="term" value="F:copper ion binding"/>
    <property type="evidence" value="ECO:0007669"/>
    <property type="project" value="InterPro"/>
</dbReference>
<dbReference type="GO" id="GO:0048038">
    <property type="term" value="F:quinone binding"/>
    <property type="evidence" value="ECO:0007669"/>
    <property type="project" value="InterPro"/>
</dbReference>
<keyword evidence="1" id="KW-0479">Metal-binding</keyword>
<comment type="similarity">
    <text evidence="1">Belongs to the copper/topaquinone oxidase family.</text>
</comment>
<dbReference type="Pfam" id="PF02728">
    <property type="entry name" value="Cu_amine_oxidN3"/>
    <property type="match status" value="1"/>
</dbReference>
<dbReference type="PANTHER" id="PTHR10638:SF91">
    <property type="entry name" value="AMINE OXIDASE"/>
    <property type="match status" value="1"/>
</dbReference>
<dbReference type="AlphaFoldDB" id="A0A167LCY1"/>
<dbReference type="GO" id="GO:0009308">
    <property type="term" value="P:amine metabolic process"/>
    <property type="evidence" value="ECO:0007669"/>
    <property type="project" value="UniProtKB-UniRule"/>
</dbReference>